<evidence type="ECO:0000256" key="5">
    <source>
        <dbReference type="ARBA" id="ARBA00048204"/>
    </source>
</evidence>
<dbReference type="AlphaFoldDB" id="A0A6F9D611"/>
<dbReference type="PANTHER" id="PTHR21314:SF0">
    <property type="entry name" value="QUEUOSINE 5'-PHOSPHATE N-GLYCOSYLASE_HYDROLASE"/>
    <property type="match status" value="1"/>
</dbReference>
<dbReference type="EC" id="3.2.2.-" evidence="6"/>
<dbReference type="GO" id="GO:0006400">
    <property type="term" value="P:tRNA modification"/>
    <property type="evidence" value="ECO:0007669"/>
    <property type="project" value="TreeGrafter"/>
</dbReference>
<dbReference type="InterPro" id="IPR019438">
    <property type="entry name" value="Q_salvage"/>
</dbReference>
<dbReference type="PANTHER" id="PTHR21314">
    <property type="entry name" value="QUEUOSINE 5'-PHOSPHATE N-GLYCOSYLASE_HYDROLASE-RELATED"/>
    <property type="match status" value="1"/>
</dbReference>
<comment type="function">
    <text evidence="6">Catalyzes the hydrolysis of queuosine 5'-phosphate, releasing the nucleobase queuine (q). Is required for salvage of queuine from exogenous queuosine (Q) that is imported and then converted to queuosine 5'-phosphate intracellularly.</text>
</comment>
<sequence>MPEKTEGIDVDDIILPWKCGKVIAESSEHVKINSSSVKSTALKIADCFFRQEYSLKNWKEHTLHPKVANEDAINFIFVIDTLNFSFWSDDPELKFEVKYDGRTYTGYWSMVAALRRAFDEGKPVFSASYMATVSEEEFQDIFRSNSKATVPLIAERYKAYRDAGKVLVDKFEGSFVNCIRNCNADAIALINLVTQHFSSYQDVTEFEGMKFAFYKRAQILVADVWCCFEGKGLGKFDNIAALTMFADYRVPQTLVYFGILEYSKQLRDTLESLEVLKSGCRYEVEIRGCSIAAVQQLVKEIQAVILHSDVRNKEELSKIVNSITVDNYLWDFARANLAKVEELPFHRIRTIYY</sequence>
<dbReference type="Pfam" id="PF10343">
    <property type="entry name" value="Q_salvage"/>
    <property type="match status" value="1"/>
</dbReference>
<dbReference type="GO" id="GO:0016787">
    <property type="term" value="F:hydrolase activity"/>
    <property type="evidence" value="ECO:0007669"/>
    <property type="project" value="UniProtKB-KW"/>
</dbReference>
<evidence type="ECO:0000256" key="4">
    <source>
        <dbReference type="ARBA" id="ARBA00035393"/>
    </source>
</evidence>
<evidence type="ECO:0000256" key="3">
    <source>
        <dbReference type="ARBA" id="ARBA00035306"/>
    </source>
</evidence>
<name>A0A6F9D611_9ASCI</name>
<evidence type="ECO:0000256" key="2">
    <source>
        <dbReference type="ARBA" id="ARBA00035119"/>
    </source>
</evidence>
<keyword evidence="1 6" id="KW-0378">Hydrolase</keyword>
<organism evidence="7">
    <name type="scientific">Phallusia mammillata</name>
    <dbReference type="NCBI Taxonomy" id="59560"/>
    <lineage>
        <taxon>Eukaryota</taxon>
        <taxon>Metazoa</taxon>
        <taxon>Chordata</taxon>
        <taxon>Tunicata</taxon>
        <taxon>Ascidiacea</taxon>
        <taxon>Phlebobranchia</taxon>
        <taxon>Ascidiidae</taxon>
        <taxon>Phallusia</taxon>
    </lineage>
</organism>
<accession>A0A6F9D611</accession>
<dbReference type="EMBL" id="LR782557">
    <property type="protein sequence ID" value="CAB3219590.1"/>
    <property type="molecule type" value="mRNA"/>
</dbReference>
<comment type="catalytic activity">
    <reaction evidence="5 6">
        <text>queuosine 5'-phosphate + H2O = queuine + D-ribose 5-phosphate</text>
        <dbReference type="Rhea" id="RHEA:75387"/>
        <dbReference type="ChEBI" id="CHEBI:15377"/>
        <dbReference type="ChEBI" id="CHEBI:17433"/>
        <dbReference type="ChEBI" id="CHEBI:78346"/>
        <dbReference type="ChEBI" id="CHEBI:194371"/>
    </reaction>
    <physiologicalReaction direction="left-to-right" evidence="5 6">
        <dbReference type="Rhea" id="RHEA:75388"/>
    </physiologicalReaction>
</comment>
<evidence type="ECO:0000256" key="6">
    <source>
        <dbReference type="RuleBase" id="RU365002"/>
    </source>
</evidence>
<protein>
    <recommendedName>
        <fullName evidence="3 6">Queuosine 5'-phosphate N-glycosylase/hydrolase</fullName>
        <ecNumber evidence="6">3.2.2.-</ecNumber>
    </recommendedName>
    <alternativeName>
        <fullName evidence="4 6">Queuosine-nucleotide N-glycosylase/hydrolase</fullName>
    </alternativeName>
</protein>
<gene>
    <name evidence="7" type="primary">2210016f16rik</name>
</gene>
<evidence type="ECO:0000313" key="7">
    <source>
        <dbReference type="EMBL" id="CAB3219590.1"/>
    </source>
</evidence>
<comment type="similarity">
    <text evidence="2 6">Belongs to the QNG1 protein family.</text>
</comment>
<proteinExistence type="evidence at transcript level"/>
<evidence type="ECO:0000256" key="1">
    <source>
        <dbReference type="ARBA" id="ARBA00022801"/>
    </source>
</evidence>
<reference evidence="7" key="1">
    <citation type="submission" date="2020-04" db="EMBL/GenBank/DDBJ databases">
        <authorList>
            <person name="Neveu A P."/>
        </authorList>
    </citation>
    <scope>NUCLEOTIDE SEQUENCE</scope>
    <source>
        <tissue evidence="7">Whole embryo</tissue>
    </source>
</reference>